<name>A0A6A4M598_9ERIC</name>
<dbReference type="EMBL" id="QEFC01000086">
    <property type="protein sequence ID" value="KAE9466523.1"/>
    <property type="molecule type" value="Genomic_DNA"/>
</dbReference>
<evidence type="ECO:0000313" key="2">
    <source>
        <dbReference type="Proteomes" id="UP000428333"/>
    </source>
</evidence>
<dbReference type="OrthoDB" id="1723198at2759"/>
<reference evidence="1 2" key="1">
    <citation type="journal article" date="2019" name="Genome Biol. Evol.">
        <title>The Rhododendron genome and chromosomal organization provide insight into shared whole-genome duplications across the heath family (Ericaceae).</title>
        <authorList>
            <person name="Soza V.L."/>
            <person name="Lindsley D."/>
            <person name="Waalkes A."/>
            <person name="Ramage E."/>
            <person name="Patwardhan R.P."/>
            <person name="Burton J.N."/>
            <person name="Adey A."/>
            <person name="Kumar A."/>
            <person name="Qiu R."/>
            <person name="Shendure J."/>
            <person name="Hall B."/>
        </authorList>
    </citation>
    <scope>NUCLEOTIDE SEQUENCE [LARGE SCALE GENOMIC DNA]</scope>
    <source>
        <strain evidence="1">RSF 1966-606</strain>
    </source>
</reference>
<feature type="non-terminal residue" evidence="1">
    <location>
        <position position="1"/>
    </location>
</feature>
<comment type="caution">
    <text evidence="1">The sequence shown here is derived from an EMBL/GenBank/DDBJ whole genome shotgun (WGS) entry which is preliminary data.</text>
</comment>
<sequence>MESTAETTPDVSPKDSDDEMHDMLFARRGCCHWNMPIFSSVGNSNNASGPSSISKWERISNSSPEKEEESAWWLSAFKKLREWSELVAGPRWKTFIRRFNKTRGGCCGMRNGKLFQYDPLSYALNFDDGVGQNGHFDFSSRYAAIPVSAKSSMDLGRDAPVFR</sequence>
<dbReference type="PANTHER" id="PTHR47076:SF1">
    <property type="entry name" value="NHL DOMAIN PROTEIN"/>
    <property type="match status" value="1"/>
</dbReference>
<protein>
    <submittedName>
        <fullName evidence="1">Uncharacterized protein</fullName>
    </submittedName>
</protein>
<dbReference type="AlphaFoldDB" id="A0A6A4M598"/>
<gene>
    <name evidence="1" type="ORF">C3L33_01582</name>
</gene>
<dbReference type="Proteomes" id="UP000428333">
    <property type="component" value="Linkage Group LG01"/>
</dbReference>
<organism evidence="1 2">
    <name type="scientific">Rhododendron williamsianum</name>
    <dbReference type="NCBI Taxonomy" id="262921"/>
    <lineage>
        <taxon>Eukaryota</taxon>
        <taxon>Viridiplantae</taxon>
        <taxon>Streptophyta</taxon>
        <taxon>Embryophyta</taxon>
        <taxon>Tracheophyta</taxon>
        <taxon>Spermatophyta</taxon>
        <taxon>Magnoliopsida</taxon>
        <taxon>eudicotyledons</taxon>
        <taxon>Gunneridae</taxon>
        <taxon>Pentapetalae</taxon>
        <taxon>asterids</taxon>
        <taxon>Ericales</taxon>
        <taxon>Ericaceae</taxon>
        <taxon>Ericoideae</taxon>
        <taxon>Rhodoreae</taxon>
        <taxon>Rhododendron</taxon>
    </lineage>
</organism>
<dbReference type="PANTHER" id="PTHR47076">
    <property type="entry name" value="NHL DOMAIN PROTEIN"/>
    <property type="match status" value="1"/>
</dbReference>
<evidence type="ECO:0000313" key="1">
    <source>
        <dbReference type="EMBL" id="KAE9466523.1"/>
    </source>
</evidence>
<proteinExistence type="predicted"/>
<accession>A0A6A4M598</accession>
<keyword evidence="2" id="KW-1185">Reference proteome</keyword>